<feature type="transmembrane region" description="Helical" evidence="1">
    <location>
        <begin position="331"/>
        <end position="348"/>
    </location>
</feature>
<keyword evidence="1" id="KW-0812">Transmembrane</keyword>
<feature type="transmembrane region" description="Helical" evidence="1">
    <location>
        <begin position="281"/>
        <end position="300"/>
    </location>
</feature>
<dbReference type="Pfam" id="PF14897">
    <property type="entry name" value="EpsG"/>
    <property type="match status" value="1"/>
</dbReference>
<feature type="transmembrane region" description="Helical" evidence="1">
    <location>
        <begin position="12"/>
        <end position="43"/>
    </location>
</feature>
<feature type="transmembrane region" description="Helical" evidence="1">
    <location>
        <begin position="206"/>
        <end position="228"/>
    </location>
</feature>
<dbReference type="InterPro" id="IPR049458">
    <property type="entry name" value="EpsG-like"/>
</dbReference>
<feature type="transmembrane region" description="Helical" evidence="1">
    <location>
        <begin position="125"/>
        <end position="145"/>
    </location>
</feature>
<feature type="transmembrane region" description="Helical" evidence="1">
    <location>
        <begin position="50"/>
        <end position="66"/>
    </location>
</feature>
<reference evidence="2 3" key="1">
    <citation type="submission" date="2023-11" db="EMBL/GenBank/DDBJ databases">
        <title>First isolation, identification, and characterization of non-pathogenic Epilithonimonas ginsengisoli isolated from diseased farmed rainbow trout (Oncorhynchus mykiss) in Chile.</title>
        <authorList>
            <person name="Miranda C.D."/>
            <person name="Irgang R."/>
            <person name="Concha C."/>
            <person name="Rojas R."/>
            <person name="Avendano R."/>
        </authorList>
    </citation>
    <scope>NUCLEOTIDE SEQUENCE [LARGE SCALE GENOMIC DNA]</scope>
    <source>
        <strain evidence="2 3">FP99</strain>
    </source>
</reference>
<feature type="transmembrane region" description="Helical" evidence="1">
    <location>
        <begin position="72"/>
        <end position="89"/>
    </location>
</feature>
<keyword evidence="1" id="KW-0472">Membrane</keyword>
<proteinExistence type="predicted"/>
<dbReference type="Proteomes" id="UP001204439">
    <property type="component" value="Unassembled WGS sequence"/>
</dbReference>
<evidence type="ECO:0000313" key="2">
    <source>
        <dbReference type="EMBL" id="MDW8548793.1"/>
    </source>
</evidence>
<dbReference type="RefSeq" id="WP_063968354.1">
    <property type="nucleotide sequence ID" value="NZ_JAMXLT020000011.1"/>
</dbReference>
<evidence type="ECO:0000256" key="1">
    <source>
        <dbReference type="SAM" id="Phobius"/>
    </source>
</evidence>
<sequence length="412" mass="48320">MNKLLSYKKENIFQYIFILLAFLVSFYISIALGLVIFVFCIAVSKKIAKLAFYFVCFIFGCISFTQYTNTSIGNYDIISYYSVYYYYLSDFSFNEFIVIALSLGDIFFYFVSFIVAQIFPYDPRFLSLVLTTCTMGLLFSSIDNFCQYYQKDNIEGEISYNRLQVFVWILSFFIIISFPNLTNVLRQFLAMSLFIYGVSRKTVGKHYITFFVLALLTHWSLLIYILLFFGFNAMKKYDTLLLISTPFFVISFIIVINYLPLSQRIVKGYLSGNEILGVDKTLIAINFVIQLLMLFVTFRLRKNYKEIYIILLFSVVYSLLFITNTTITMRHYYFISMLGTVVLMCACISRSPILNLHKENRIILFSVFCLFSYYNIKTMVEGDFSYLIFEENLLFTSLHDVFSSKFDITIIR</sequence>
<feature type="transmembrane region" description="Helical" evidence="1">
    <location>
        <begin position="96"/>
        <end position="119"/>
    </location>
</feature>
<evidence type="ECO:0000313" key="3">
    <source>
        <dbReference type="Proteomes" id="UP001204439"/>
    </source>
</evidence>
<comment type="caution">
    <text evidence="2">The sequence shown here is derived from an EMBL/GenBank/DDBJ whole genome shotgun (WGS) entry which is preliminary data.</text>
</comment>
<protein>
    <submittedName>
        <fullName evidence="2">EpsG family protein</fullName>
    </submittedName>
</protein>
<keyword evidence="1" id="KW-1133">Transmembrane helix</keyword>
<feature type="transmembrane region" description="Helical" evidence="1">
    <location>
        <begin position="165"/>
        <end position="186"/>
    </location>
</feature>
<gene>
    <name evidence="2" type="ORF">NG800_007710</name>
</gene>
<accession>A0ABU4JGV4</accession>
<feature type="transmembrane region" description="Helical" evidence="1">
    <location>
        <begin position="307"/>
        <end position="325"/>
    </location>
</feature>
<keyword evidence="3" id="KW-1185">Reference proteome</keyword>
<feature type="transmembrane region" description="Helical" evidence="1">
    <location>
        <begin position="240"/>
        <end position="261"/>
    </location>
</feature>
<organism evidence="2 3">
    <name type="scientific">Epilithonimonas ginsengisoli</name>
    <dbReference type="NCBI Taxonomy" id="1245592"/>
    <lineage>
        <taxon>Bacteria</taxon>
        <taxon>Pseudomonadati</taxon>
        <taxon>Bacteroidota</taxon>
        <taxon>Flavobacteriia</taxon>
        <taxon>Flavobacteriales</taxon>
        <taxon>Weeksellaceae</taxon>
        <taxon>Chryseobacterium group</taxon>
        <taxon>Epilithonimonas</taxon>
    </lineage>
</organism>
<name>A0ABU4JGV4_9FLAO</name>
<dbReference type="EMBL" id="JAMXLT020000011">
    <property type="protein sequence ID" value="MDW8548793.1"/>
    <property type="molecule type" value="Genomic_DNA"/>
</dbReference>